<dbReference type="EnsemblMetazoa" id="GPPI051031-RA">
    <property type="protein sequence ID" value="GPPI051031-PA"/>
    <property type="gene ID" value="GPPI051031"/>
</dbReference>
<dbReference type="EMBL" id="JXJN01027677">
    <property type="status" value="NOT_ANNOTATED_CDS"/>
    <property type="molecule type" value="Genomic_DNA"/>
</dbReference>
<dbReference type="Gene3D" id="3.30.70.330">
    <property type="match status" value="1"/>
</dbReference>
<name>A0A1B0C762_9MUSC</name>
<accession>A0A1B0C762</accession>
<proteinExistence type="predicted"/>
<dbReference type="InterPro" id="IPR035979">
    <property type="entry name" value="RBD_domain_sf"/>
</dbReference>
<reference evidence="3" key="1">
    <citation type="submission" date="2015-01" db="EMBL/GenBank/DDBJ databases">
        <authorList>
            <person name="Aksoy S."/>
            <person name="Warren W."/>
            <person name="Wilson R.K."/>
        </authorList>
    </citation>
    <scope>NUCLEOTIDE SEQUENCE [LARGE SCALE GENOMIC DNA]</scope>
    <source>
        <strain evidence="3">IAEA</strain>
    </source>
</reference>
<evidence type="ECO:0008006" key="4">
    <source>
        <dbReference type="Google" id="ProtNLM"/>
    </source>
</evidence>
<evidence type="ECO:0000313" key="3">
    <source>
        <dbReference type="Proteomes" id="UP000092460"/>
    </source>
</evidence>
<reference evidence="2" key="2">
    <citation type="submission" date="2020-05" db="UniProtKB">
        <authorList>
            <consortium name="EnsemblMetazoa"/>
        </authorList>
    </citation>
    <scope>IDENTIFICATION</scope>
    <source>
        <strain evidence="2">IAEA</strain>
    </source>
</reference>
<protein>
    <recommendedName>
        <fullName evidence="4">RRM domain-containing protein</fullName>
    </recommendedName>
</protein>
<organism evidence="2 3">
    <name type="scientific">Glossina palpalis gambiensis</name>
    <dbReference type="NCBI Taxonomy" id="67801"/>
    <lineage>
        <taxon>Eukaryota</taxon>
        <taxon>Metazoa</taxon>
        <taxon>Ecdysozoa</taxon>
        <taxon>Arthropoda</taxon>
        <taxon>Hexapoda</taxon>
        <taxon>Insecta</taxon>
        <taxon>Pterygota</taxon>
        <taxon>Neoptera</taxon>
        <taxon>Endopterygota</taxon>
        <taxon>Diptera</taxon>
        <taxon>Brachycera</taxon>
        <taxon>Muscomorpha</taxon>
        <taxon>Hippoboscoidea</taxon>
        <taxon>Glossinidae</taxon>
        <taxon>Glossina</taxon>
    </lineage>
</organism>
<feature type="region of interest" description="Disordered" evidence="1">
    <location>
        <begin position="1"/>
        <end position="62"/>
    </location>
</feature>
<dbReference type="Proteomes" id="UP000092460">
    <property type="component" value="Unassembled WGS sequence"/>
</dbReference>
<feature type="compositionally biased region" description="Low complexity" evidence="1">
    <location>
        <begin position="11"/>
        <end position="59"/>
    </location>
</feature>
<dbReference type="InterPro" id="IPR012677">
    <property type="entry name" value="Nucleotide-bd_a/b_plait_sf"/>
</dbReference>
<evidence type="ECO:0000256" key="1">
    <source>
        <dbReference type="SAM" id="MobiDB-lite"/>
    </source>
</evidence>
<dbReference type="AlphaFoldDB" id="A0A1B0C762"/>
<sequence>MHYFQYGQRVPTAASPSNTNSSSSSNTGSQSGTLSTSLSNTNTNTTMGPNNGTTQNQQGEQLSKTNLYIRGLQQGTTDKDLVTMCAQFEYPIDSNPMRSYNE</sequence>
<dbReference type="SUPFAM" id="SSF54928">
    <property type="entry name" value="RNA-binding domain, RBD"/>
    <property type="match status" value="1"/>
</dbReference>
<keyword evidence="3" id="KW-1185">Reference proteome</keyword>
<dbReference type="VEuPathDB" id="VectorBase:GPPI051031"/>
<evidence type="ECO:0000313" key="2">
    <source>
        <dbReference type="EnsemblMetazoa" id="GPPI051031-PA"/>
    </source>
</evidence>
<dbReference type="GO" id="GO:0003676">
    <property type="term" value="F:nucleic acid binding"/>
    <property type="evidence" value="ECO:0007669"/>
    <property type="project" value="InterPro"/>
</dbReference>